<dbReference type="PANTHER" id="PTHR46890">
    <property type="entry name" value="NON-LTR RETROLELEMENT REVERSE TRANSCRIPTASE-LIKE PROTEIN-RELATED"/>
    <property type="match status" value="1"/>
</dbReference>
<evidence type="ECO:0000313" key="3">
    <source>
        <dbReference type="Proteomes" id="UP000626092"/>
    </source>
</evidence>
<keyword evidence="3" id="KW-1185">Reference proteome</keyword>
<protein>
    <recommendedName>
        <fullName evidence="1">Reverse transcriptase domain-containing protein</fullName>
    </recommendedName>
</protein>
<feature type="domain" description="Reverse transcriptase" evidence="1">
    <location>
        <begin position="232"/>
        <end position="502"/>
    </location>
</feature>
<reference evidence="2" key="1">
    <citation type="submission" date="2019-11" db="EMBL/GenBank/DDBJ databases">
        <authorList>
            <person name="Liu Y."/>
            <person name="Hou J."/>
            <person name="Li T.-Q."/>
            <person name="Guan C.-H."/>
            <person name="Wu X."/>
            <person name="Wu H.-Z."/>
            <person name="Ling F."/>
            <person name="Zhang R."/>
            <person name="Shi X.-G."/>
            <person name="Ren J.-P."/>
            <person name="Chen E.-F."/>
            <person name="Sun J.-M."/>
        </authorList>
    </citation>
    <scope>NUCLEOTIDE SEQUENCE</scope>
    <source>
        <strain evidence="2">Adult_tree_wgs_1</strain>
        <tissue evidence="2">Leaves</tissue>
    </source>
</reference>
<gene>
    <name evidence="2" type="ORF">RHSIM_Rhsim13G0172400</name>
</gene>
<dbReference type="PANTHER" id="PTHR46890:SF48">
    <property type="entry name" value="RNA-DIRECTED DNA POLYMERASE"/>
    <property type="match status" value="1"/>
</dbReference>
<dbReference type="InterPro" id="IPR052343">
    <property type="entry name" value="Retrotransposon-Effector_Assoc"/>
</dbReference>
<dbReference type="EMBL" id="WJXA01000013">
    <property type="protein sequence ID" value="KAF7119980.1"/>
    <property type="molecule type" value="Genomic_DNA"/>
</dbReference>
<accession>A0A834L6G4</accession>
<dbReference type="Pfam" id="PF00078">
    <property type="entry name" value="RVT_1"/>
    <property type="match status" value="1"/>
</dbReference>
<evidence type="ECO:0000313" key="2">
    <source>
        <dbReference type="EMBL" id="KAF7119980.1"/>
    </source>
</evidence>
<name>A0A834L6G4_RHOSS</name>
<dbReference type="SUPFAM" id="SSF56672">
    <property type="entry name" value="DNA/RNA polymerases"/>
    <property type="match status" value="1"/>
</dbReference>
<dbReference type="InterPro" id="IPR043502">
    <property type="entry name" value="DNA/RNA_pol_sf"/>
</dbReference>
<dbReference type="AlphaFoldDB" id="A0A834L6G4"/>
<proteinExistence type="predicted"/>
<dbReference type="Proteomes" id="UP000626092">
    <property type="component" value="Unassembled WGS sequence"/>
</dbReference>
<dbReference type="OrthoDB" id="428918at2759"/>
<sequence>MWSTSEECGEVISGAWNSSQSGTEQFDLAHKLAKCRDALKVWSKKCFGNNLEKIKELKTQLGSIQKKVFSEQDFKREKVIKEELEMVLLREEMYQHQRSRLNWIKYGDKNTSFFHATVNQRRQRNQISKIQDNMGIWLTEERDINMHLQSHFSSLFKSSGQRDFSSILQNVEGCITDGMNRTLTREVTDLEIKDAVFQLGALKSPGPDGFNGLFFQLYWDTVGPKVCKAVKEFFSSGSLVKDFNLTDLVLIPKVQFPETLSHMRAISLCNFYLKIITKILANRLKVILKTIISPQQSAFVPGRMIQDSILIAHEAFHFLKRKKNGKDKFMAVKLDFNKAYDRVEWDFLEALMRKLGFAGVWVGWVMETVASVKFSVLANGESRASISPERGLRQGDPLSPYLFLIVKDVLSKLIQEELRGGHLAGMRINKFCPILSHIFFADDAIIFLKAELKECSMIKSVLEKYCSASGQMVPMTKPPNSVINRVSDIIDPQSRQWNIQKLEKEVPVEVVNAVKEIPISHVERADQLVWHFNSNGIYSVKSGYHVAQQVFVESGHSKPSPSFTLGKDFWKEVGSLVTLRREQISYNIENAIAKEDC</sequence>
<dbReference type="PROSITE" id="PS50878">
    <property type="entry name" value="RT_POL"/>
    <property type="match status" value="1"/>
</dbReference>
<organism evidence="2 3">
    <name type="scientific">Rhododendron simsii</name>
    <name type="common">Sims's rhododendron</name>
    <dbReference type="NCBI Taxonomy" id="118357"/>
    <lineage>
        <taxon>Eukaryota</taxon>
        <taxon>Viridiplantae</taxon>
        <taxon>Streptophyta</taxon>
        <taxon>Embryophyta</taxon>
        <taxon>Tracheophyta</taxon>
        <taxon>Spermatophyta</taxon>
        <taxon>Magnoliopsida</taxon>
        <taxon>eudicotyledons</taxon>
        <taxon>Gunneridae</taxon>
        <taxon>Pentapetalae</taxon>
        <taxon>asterids</taxon>
        <taxon>Ericales</taxon>
        <taxon>Ericaceae</taxon>
        <taxon>Ericoideae</taxon>
        <taxon>Rhodoreae</taxon>
        <taxon>Rhododendron</taxon>
    </lineage>
</organism>
<dbReference type="InterPro" id="IPR000477">
    <property type="entry name" value="RT_dom"/>
</dbReference>
<comment type="caution">
    <text evidence="2">The sequence shown here is derived from an EMBL/GenBank/DDBJ whole genome shotgun (WGS) entry which is preliminary data.</text>
</comment>
<evidence type="ECO:0000259" key="1">
    <source>
        <dbReference type="PROSITE" id="PS50878"/>
    </source>
</evidence>
<dbReference type="CDD" id="cd01650">
    <property type="entry name" value="RT_nLTR_like"/>
    <property type="match status" value="1"/>
</dbReference>